<dbReference type="PROSITE" id="PS50097">
    <property type="entry name" value="BTB"/>
    <property type="match status" value="1"/>
</dbReference>
<dbReference type="Gene3D" id="3.30.710.10">
    <property type="entry name" value="Potassium Channel Kv1.1, Chain A"/>
    <property type="match status" value="1"/>
</dbReference>
<name>A0A0G4H6Y7_9ALVE</name>
<sequence>MEALLNDETYSDITFVIGDARITAFSGILINRSEYFQVMLTSGFAEGREARKEIPIHNTTPEAFKAILRYLYTDELEFPTKHLVDVMNKAKEISLERLYEHTVNEASRLFTVHNVVEWLVKADEDGLEDVRSVAFAFFKRNHQRIKAEAKNSLQGLSKELAVRLIEEL</sequence>
<dbReference type="InterPro" id="IPR044515">
    <property type="entry name" value="ABTB1"/>
</dbReference>
<dbReference type="PANTHER" id="PTHR46231">
    <property type="entry name" value="ANKYRIN REPEAT AND BTB/POZ DOMAIN-CONTAINING PROTEIN 1"/>
    <property type="match status" value="1"/>
</dbReference>
<protein>
    <recommendedName>
        <fullName evidence="3">BTB domain-containing protein</fullName>
    </recommendedName>
</protein>
<evidence type="ECO:0000256" key="2">
    <source>
        <dbReference type="ARBA" id="ARBA00023043"/>
    </source>
</evidence>
<organism evidence="4">
    <name type="scientific">Chromera velia CCMP2878</name>
    <dbReference type="NCBI Taxonomy" id="1169474"/>
    <lineage>
        <taxon>Eukaryota</taxon>
        <taxon>Sar</taxon>
        <taxon>Alveolata</taxon>
        <taxon>Colpodellida</taxon>
        <taxon>Chromeraceae</taxon>
        <taxon>Chromera</taxon>
    </lineage>
</organism>
<keyword evidence="2" id="KW-0040">ANK repeat</keyword>
<dbReference type="InterPro" id="IPR000210">
    <property type="entry name" value="BTB/POZ_dom"/>
</dbReference>
<evidence type="ECO:0000313" key="4">
    <source>
        <dbReference type="EMBL" id="CEM39637.1"/>
    </source>
</evidence>
<dbReference type="AlphaFoldDB" id="A0A0G4H6Y7"/>
<evidence type="ECO:0000259" key="3">
    <source>
        <dbReference type="PROSITE" id="PS50097"/>
    </source>
</evidence>
<keyword evidence="1" id="KW-0677">Repeat</keyword>
<dbReference type="Pfam" id="PF00651">
    <property type="entry name" value="BTB"/>
    <property type="match status" value="1"/>
</dbReference>
<gene>
    <name evidence="4" type="ORF">Cvel_24956</name>
</gene>
<proteinExistence type="predicted"/>
<accession>A0A0G4H6Y7</accession>
<evidence type="ECO:0000256" key="1">
    <source>
        <dbReference type="ARBA" id="ARBA00022737"/>
    </source>
</evidence>
<dbReference type="EMBL" id="CDMZ01001944">
    <property type="protein sequence ID" value="CEM39637.1"/>
    <property type="molecule type" value="Genomic_DNA"/>
</dbReference>
<dbReference type="InterPro" id="IPR011333">
    <property type="entry name" value="SKP1/BTB/POZ_sf"/>
</dbReference>
<feature type="domain" description="BTB" evidence="3">
    <location>
        <begin position="11"/>
        <end position="80"/>
    </location>
</feature>
<dbReference type="GO" id="GO:0005737">
    <property type="term" value="C:cytoplasm"/>
    <property type="evidence" value="ECO:0007669"/>
    <property type="project" value="TreeGrafter"/>
</dbReference>
<dbReference type="SMART" id="SM00225">
    <property type="entry name" value="BTB"/>
    <property type="match status" value="1"/>
</dbReference>
<dbReference type="PhylomeDB" id="A0A0G4H6Y7"/>
<dbReference type="VEuPathDB" id="CryptoDB:Cvel_24956"/>
<reference evidence="4" key="1">
    <citation type="submission" date="2014-11" db="EMBL/GenBank/DDBJ databases">
        <authorList>
            <person name="Otto D Thomas"/>
            <person name="Naeem Raeece"/>
        </authorList>
    </citation>
    <scope>NUCLEOTIDE SEQUENCE</scope>
</reference>
<dbReference type="SUPFAM" id="SSF54695">
    <property type="entry name" value="POZ domain"/>
    <property type="match status" value="1"/>
</dbReference>
<dbReference type="GO" id="GO:0000151">
    <property type="term" value="C:ubiquitin ligase complex"/>
    <property type="evidence" value="ECO:0007669"/>
    <property type="project" value="TreeGrafter"/>
</dbReference>
<dbReference type="PANTHER" id="PTHR46231:SF1">
    <property type="entry name" value="ANKYRIN REPEAT AND BTB_POZ DOMAIN-CONTAINING PROTEIN 1"/>
    <property type="match status" value="1"/>
</dbReference>